<dbReference type="AlphaFoldDB" id="A0A6G1J2D6"/>
<proteinExistence type="predicted"/>
<protein>
    <submittedName>
        <fullName evidence="2">Uncharacterized protein</fullName>
    </submittedName>
</protein>
<dbReference type="EMBL" id="MU005581">
    <property type="protein sequence ID" value="KAF2684395.1"/>
    <property type="molecule type" value="Genomic_DNA"/>
</dbReference>
<sequence length="122" mass="14076">MYIHDEVDMASHLGRFIFAHIAVWPILLSNEALEMLRKPCLSTKYFLLSNVNLATKSASSRIESTNCVRTLKEKRCHKRRGSKRHHPHPNRHSHDTNTSTSRNPQHDLRLGQLPQAPRLHSP</sequence>
<feature type="compositionally biased region" description="Basic residues" evidence="1">
    <location>
        <begin position="72"/>
        <end position="91"/>
    </location>
</feature>
<accession>A0A6G1J2D6</accession>
<evidence type="ECO:0000313" key="3">
    <source>
        <dbReference type="Proteomes" id="UP000799291"/>
    </source>
</evidence>
<dbReference type="Proteomes" id="UP000799291">
    <property type="component" value="Unassembled WGS sequence"/>
</dbReference>
<evidence type="ECO:0000256" key="1">
    <source>
        <dbReference type="SAM" id="MobiDB-lite"/>
    </source>
</evidence>
<feature type="region of interest" description="Disordered" evidence="1">
    <location>
        <begin position="72"/>
        <end position="122"/>
    </location>
</feature>
<gene>
    <name evidence="2" type="ORF">K458DRAFT_31383</name>
</gene>
<organism evidence="2 3">
    <name type="scientific">Lentithecium fluviatile CBS 122367</name>
    <dbReference type="NCBI Taxonomy" id="1168545"/>
    <lineage>
        <taxon>Eukaryota</taxon>
        <taxon>Fungi</taxon>
        <taxon>Dikarya</taxon>
        <taxon>Ascomycota</taxon>
        <taxon>Pezizomycotina</taxon>
        <taxon>Dothideomycetes</taxon>
        <taxon>Pleosporomycetidae</taxon>
        <taxon>Pleosporales</taxon>
        <taxon>Massarineae</taxon>
        <taxon>Lentitheciaceae</taxon>
        <taxon>Lentithecium</taxon>
    </lineage>
</organism>
<name>A0A6G1J2D6_9PLEO</name>
<evidence type="ECO:0000313" key="2">
    <source>
        <dbReference type="EMBL" id="KAF2684395.1"/>
    </source>
</evidence>
<keyword evidence="3" id="KW-1185">Reference proteome</keyword>
<reference evidence="2" key="1">
    <citation type="journal article" date="2020" name="Stud. Mycol.">
        <title>101 Dothideomycetes genomes: a test case for predicting lifestyles and emergence of pathogens.</title>
        <authorList>
            <person name="Haridas S."/>
            <person name="Albert R."/>
            <person name="Binder M."/>
            <person name="Bloem J."/>
            <person name="Labutti K."/>
            <person name="Salamov A."/>
            <person name="Andreopoulos B."/>
            <person name="Baker S."/>
            <person name="Barry K."/>
            <person name="Bills G."/>
            <person name="Bluhm B."/>
            <person name="Cannon C."/>
            <person name="Castanera R."/>
            <person name="Culley D."/>
            <person name="Daum C."/>
            <person name="Ezra D."/>
            <person name="Gonzalez J."/>
            <person name="Henrissat B."/>
            <person name="Kuo A."/>
            <person name="Liang C."/>
            <person name="Lipzen A."/>
            <person name="Lutzoni F."/>
            <person name="Magnuson J."/>
            <person name="Mondo S."/>
            <person name="Nolan M."/>
            <person name="Ohm R."/>
            <person name="Pangilinan J."/>
            <person name="Park H.-J."/>
            <person name="Ramirez L."/>
            <person name="Alfaro M."/>
            <person name="Sun H."/>
            <person name="Tritt A."/>
            <person name="Yoshinaga Y."/>
            <person name="Zwiers L.-H."/>
            <person name="Turgeon B."/>
            <person name="Goodwin S."/>
            <person name="Spatafora J."/>
            <person name="Crous P."/>
            <person name="Grigoriev I."/>
        </authorList>
    </citation>
    <scope>NUCLEOTIDE SEQUENCE</scope>
    <source>
        <strain evidence="2">CBS 122367</strain>
    </source>
</reference>